<evidence type="ECO:0000313" key="5">
    <source>
        <dbReference type="Proteomes" id="UP000279833"/>
    </source>
</evidence>
<keyword evidence="1" id="KW-0479">Metal-binding</keyword>
<evidence type="ECO:0000256" key="2">
    <source>
        <dbReference type="SAM" id="Phobius"/>
    </source>
</evidence>
<dbReference type="GO" id="GO:0008270">
    <property type="term" value="F:zinc ion binding"/>
    <property type="evidence" value="ECO:0007669"/>
    <property type="project" value="UniProtKB-KW"/>
</dbReference>
<evidence type="ECO:0000259" key="3">
    <source>
        <dbReference type="PROSITE" id="PS50158"/>
    </source>
</evidence>
<name>A0A183KIR2_9TREM</name>
<sequence>MLILWHISSHSLEKKHTAGYAGKAYLVFLYNSQGTAARLLHTQGYADNSLSLDAVHEDGDKFDQCLSCCKFHSFNPCKFRNSKCFKCGDIGHIQSVCNTNVHLIATTIKTFNSDSTKSSIYNDDLSLSTISKDSVESYASSDEISDEIYKSEENMLSEHNYDQKPDVVLIDANFSNDPLLFNDILDDFMRIFQKNQILMSYHILPILIMHLILAKNLLNAKHEY</sequence>
<gene>
    <name evidence="4" type="ORF">SCUD_LOCUS14918</name>
</gene>
<feature type="domain" description="CCHC-type" evidence="3">
    <location>
        <begin position="83"/>
        <end position="97"/>
    </location>
</feature>
<evidence type="ECO:0000313" key="6">
    <source>
        <dbReference type="WBParaSite" id="SCUD_0001492101-mRNA-1"/>
    </source>
</evidence>
<feature type="transmembrane region" description="Helical" evidence="2">
    <location>
        <begin position="198"/>
        <end position="218"/>
    </location>
</feature>
<protein>
    <submittedName>
        <fullName evidence="6">CCHC-type domain-containing protein</fullName>
    </submittedName>
</protein>
<reference evidence="4 5" key="2">
    <citation type="submission" date="2018-11" db="EMBL/GenBank/DDBJ databases">
        <authorList>
            <consortium name="Pathogen Informatics"/>
        </authorList>
    </citation>
    <scope>NUCLEOTIDE SEQUENCE [LARGE SCALE GENOMIC DNA]</scope>
    <source>
        <strain evidence="4">Dakar</strain>
        <strain evidence="5">Dakar, Senegal</strain>
    </source>
</reference>
<dbReference type="WBParaSite" id="SCUD_0001492101-mRNA-1">
    <property type="protein sequence ID" value="SCUD_0001492101-mRNA-1"/>
    <property type="gene ID" value="SCUD_0001492101"/>
</dbReference>
<keyword evidence="2" id="KW-0812">Transmembrane</keyword>
<dbReference type="AlphaFoldDB" id="A0A183KIR2"/>
<keyword evidence="1" id="KW-0862">Zinc</keyword>
<dbReference type="GO" id="GO:0003676">
    <property type="term" value="F:nucleic acid binding"/>
    <property type="evidence" value="ECO:0007669"/>
    <property type="project" value="InterPro"/>
</dbReference>
<dbReference type="PROSITE" id="PS50158">
    <property type="entry name" value="ZF_CCHC"/>
    <property type="match status" value="1"/>
</dbReference>
<organism evidence="6">
    <name type="scientific">Schistosoma curassoni</name>
    <dbReference type="NCBI Taxonomy" id="6186"/>
    <lineage>
        <taxon>Eukaryota</taxon>
        <taxon>Metazoa</taxon>
        <taxon>Spiralia</taxon>
        <taxon>Lophotrochozoa</taxon>
        <taxon>Platyhelminthes</taxon>
        <taxon>Trematoda</taxon>
        <taxon>Digenea</taxon>
        <taxon>Strigeidida</taxon>
        <taxon>Schistosomatoidea</taxon>
        <taxon>Schistosomatidae</taxon>
        <taxon>Schistosoma</taxon>
    </lineage>
</organism>
<keyword evidence="2" id="KW-1133">Transmembrane helix</keyword>
<dbReference type="EMBL" id="UZAK01037133">
    <property type="protein sequence ID" value="VDP57864.1"/>
    <property type="molecule type" value="Genomic_DNA"/>
</dbReference>
<keyword evidence="2" id="KW-0472">Membrane</keyword>
<keyword evidence="1" id="KW-0863">Zinc-finger</keyword>
<dbReference type="InterPro" id="IPR001878">
    <property type="entry name" value="Znf_CCHC"/>
</dbReference>
<reference evidence="6" key="1">
    <citation type="submission" date="2016-06" db="UniProtKB">
        <authorList>
            <consortium name="WormBaseParasite"/>
        </authorList>
    </citation>
    <scope>IDENTIFICATION</scope>
</reference>
<evidence type="ECO:0000313" key="4">
    <source>
        <dbReference type="EMBL" id="VDP57864.1"/>
    </source>
</evidence>
<dbReference type="Proteomes" id="UP000279833">
    <property type="component" value="Unassembled WGS sequence"/>
</dbReference>
<keyword evidence="5" id="KW-1185">Reference proteome</keyword>
<proteinExistence type="predicted"/>
<evidence type="ECO:0000256" key="1">
    <source>
        <dbReference type="PROSITE-ProRule" id="PRU00047"/>
    </source>
</evidence>
<accession>A0A183KIR2</accession>